<evidence type="ECO:0008006" key="8">
    <source>
        <dbReference type="Google" id="ProtNLM"/>
    </source>
</evidence>
<dbReference type="EMBL" id="CAJFCW020000002">
    <property type="protein sequence ID" value="CAG9091633.1"/>
    <property type="molecule type" value="Genomic_DNA"/>
</dbReference>
<evidence type="ECO:0000259" key="4">
    <source>
        <dbReference type="Pfam" id="PF26103"/>
    </source>
</evidence>
<comment type="similarity">
    <text evidence="1">Belongs to the EPG5 family.</text>
</comment>
<accession>A0A811K596</accession>
<keyword evidence="2" id="KW-0072">Autophagy</keyword>
<evidence type="ECO:0000256" key="2">
    <source>
        <dbReference type="ARBA" id="ARBA00023006"/>
    </source>
</evidence>
<feature type="compositionally biased region" description="Basic and acidic residues" evidence="3">
    <location>
        <begin position="77"/>
        <end position="89"/>
    </location>
</feature>
<gene>
    <name evidence="6" type="ORF">BOKJ2_LOCUS3262</name>
</gene>
<evidence type="ECO:0000313" key="7">
    <source>
        <dbReference type="Proteomes" id="UP000614601"/>
    </source>
</evidence>
<dbReference type="EMBL" id="CAJFDH010000002">
    <property type="protein sequence ID" value="CAD5210574.1"/>
    <property type="molecule type" value="Genomic_DNA"/>
</dbReference>
<dbReference type="GO" id="GO:0097352">
    <property type="term" value="P:autophagosome maturation"/>
    <property type="evidence" value="ECO:0007669"/>
    <property type="project" value="TreeGrafter"/>
</dbReference>
<dbReference type="InterPro" id="IPR058750">
    <property type="entry name" value="TPR_Epg5"/>
</dbReference>
<name>A0A811K596_9BILA</name>
<dbReference type="InterPro" id="IPR059030">
    <property type="entry name" value="TPR_Epg5_mid"/>
</dbReference>
<keyword evidence="7" id="KW-1185">Reference proteome</keyword>
<evidence type="ECO:0000313" key="6">
    <source>
        <dbReference type="EMBL" id="CAD5210574.1"/>
    </source>
</evidence>
<proteinExistence type="inferred from homology"/>
<feature type="compositionally biased region" description="Acidic residues" evidence="3">
    <location>
        <begin position="61"/>
        <end position="76"/>
    </location>
</feature>
<dbReference type="Proteomes" id="UP000783686">
    <property type="component" value="Unassembled WGS sequence"/>
</dbReference>
<dbReference type="Pfam" id="PF26573">
    <property type="entry name" value="TPR_Epg5_2"/>
    <property type="match status" value="1"/>
</dbReference>
<dbReference type="PANTHER" id="PTHR31139:SF4">
    <property type="entry name" value="ECTOPIC P GRANULES PROTEIN 5 HOMOLOG"/>
    <property type="match status" value="1"/>
</dbReference>
<reference evidence="6" key="1">
    <citation type="submission" date="2020-09" db="EMBL/GenBank/DDBJ databases">
        <authorList>
            <person name="Kikuchi T."/>
        </authorList>
    </citation>
    <scope>NUCLEOTIDE SEQUENCE</scope>
    <source>
        <strain evidence="6">SH1</strain>
    </source>
</reference>
<dbReference type="Pfam" id="PF26103">
    <property type="entry name" value="TPR_Epg5"/>
    <property type="match status" value="1"/>
</dbReference>
<protein>
    <recommendedName>
        <fullName evidence="8">Ectopic P granules protein 5 homolog</fullName>
    </recommendedName>
</protein>
<feature type="domain" description="Epg5-like central TPR repeats" evidence="4">
    <location>
        <begin position="1559"/>
        <end position="1926"/>
    </location>
</feature>
<dbReference type="Proteomes" id="UP000614601">
    <property type="component" value="Unassembled WGS sequence"/>
</dbReference>
<dbReference type="OrthoDB" id="75419at2759"/>
<dbReference type="GO" id="GO:0005737">
    <property type="term" value="C:cytoplasm"/>
    <property type="evidence" value="ECO:0007669"/>
    <property type="project" value="TreeGrafter"/>
</dbReference>
<feature type="domain" description="Epg5-like TPR" evidence="5">
    <location>
        <begin position="1118"/>
        <end position="1283"/>
    </location>
</feature>
<organism evidence="6 7">
    <name type="scientific">Bursaphelenchus okinawaensis</name>
    <dbReference type="NCBI Taxonomy" id="465554"/>
    <lineage>
        <taxon>Eukaryota</taxon>
        <taxon>Metazoa</taxon>
        <taxon>Ecdysozoa</taxon>
        <taxon>Nematoda</taxon>
        <taxon>Chromadorea</taxon>
        <taxon>Rhabditida</taxon>
        <taxon>Tylenchina</taxon>
        <taxon>Tylenchomorpha</taxon>
        <taxon>Aphelenchoidea</taxon>
        <taxon>Aphelenchoididae</taxon>
        <taxon>Bursaphelenchus</taxon>
    </lineage>
</organism>
<sequence length="2412" mass="275807">MEKERPKPKSRTRQRNDIGAPPAAPTFEEFGIVRPVPQNPRAEQASEAVEEEEVGLGAEDAVVDEEEFHDAEEENEVKEVEEKEKNNVKHNEVVEKVKDDKENEKKKSIELSKAKEASRVSSLIELPLDALLPKHSREEAKLPAYPDLSALKAPEIEVKPPSPVVRTKKMYPDLREMTANGIASAPAREEVLVRTETDLMQELELLRYYQNEELDSIDDFVQNFNQKELRPHNLLFELLERFKTSCEQLERDSELKNKMGAQLAQTNNDVWNVVDHKVAHSGRCGCDRNGHGEAYYKKATLVPEKLVQLKGELTDLTSLELGQFFCSEVRARSLVLQIQWVVIYLNNRFMTAQQLNLNSIPTLISTQQDYEPHRIELVGALSDLFYFLRFPMLPKRFRDSVTGWIVELTSVLLKAITPTNQKFIVCQLLRCPSPIEEWAVPLLQSFITVPTLEPKRAVDCFLAMLTLILQPVEKRNEFLSHFKRFYEGEDEWNLVSEDGDTENLNLIDMNELDLIALLSQFSMSSLFSVALTHFTFVHQGNKYQILLSLISFTLMVLKLLNQGLKTYTLLKNVCKKVSDYIKKMTQLLSSYWTLSKDELSKSVQAQVQNEINRVVLIAINHIVTKKSVGLWQYLVDFPYIALTEKARLRVILMIKSPKVYNFEKVFEIEDCKLKEEVSKGKFLENLDQYEEDATYGILILASVVAVCSKFETRTFTDELIDTCFLDEFSREKYYKAGSEAMSVLIEKKPELLPSIIKFIDRQIDHLDEYAVDILTNASLKKCKVSSDEIGSVLGKWLINRPVNHPASMIARRVLSSLDWSGEPNFLGQEAHEVCADTVVKAHIVHCKNRNSLISKSVSKAAKMALKCPDLEQNFDKFCWDTLLKLKIQVKPSVNAPTSDLSAFYIYLMQKGISTPEIFMESGLNYWLELINSGSFNAAVVVLAKLVRSSYGRMSYFTANNSFRDGFERLLRADESNFAVQFLMGADKFPGPVLRLLGSAIASHLNEITDPQEMTTKSDGWFILMASKKSIEWNEDKSLLYLLGIMARMYFSNTSLQSQGLVDRFVGLYKSLYNYWKDAPKGMLGWFSTQVPPPLISTAQMNVSPWLTYFLLRAEPIIYSQFYTVLYQNMGKHPTRSIEESVKRAQSKSNIMLGVDRLSYYRWLEFCNTPEAIQSAVYPLALQQLCICLFRREMYERKKFCPGARLLSSTTSKHLFNQLRETSLPQAEKDAVNDRLAAFIKAVSQWIFNKEVYNPSFENFNDLPMDYLVQMITSNDNHIWAEFIRQSEMSKVIESEGKFYNHLCYLKQSNSKTNLEQGYSLPTDMTQFFAQIDLTSAARMCLPFPKVLSHPSLTSADNPNRQTCENSPVILARFQNYLDQLTSMARDFLACKETVEKLNTDYAVHFQKLYYKRRTSLAVTLRCGSILSSKCQKPAQRSVPVTESVYDNTIAVSMNENRQDRENKIGDLLGKLDSMAVNSAQLEHLCFVLLTYAKESAVPNMYGNGIGFASKGTDLLKRTGINLFYRLCNNVTAEQILFPALMSAFENCCQILGQAFLFENPHEQLNILRTVLSANPLNVYIIPHFSPHCVSATELIRIYNELSTAVRAPSTAESGLSLLQRLDFEKAGRLLPPDQFSALMPVIFENLISVTASTPLHSLCIEHFKCTMFHQFPVNVSKGLKLLLSGVDSQAVPESMLYTLSDKLNIQSYLNRTKDNVVVDQKSVCTYELAVECIKIISDQLIKSRQELTTKLYSIWSNHLAMITQFTEYFTKNIVCQQFRYDAPPSVMEKELRDVFMMILKVYTPLLEPVAPSGLPPFNPSDSQIADLSVVQPFINLLIWLPYSTYLPPGSETVESLVWQFFSNKLSQLQRAGTAHVFAVYEKRFVSLNWARFWPTLMDLSTIEKVCTDGSPEAITLITDIMVRIQWIQLIQGQMNQPLEAHRAFHSLLLNILARCAYRQQNYAKSRASVEKLLRDFLSLGHWSLVKVESVEKTSNFIATSFPIDSLSSSNDIINAFNNIWKEVCFFSTAQIRQTIDPTSSKLDIISKKQSLYVKADLQLLLRSKLSEADQCRYYKQLLDKVCLLIGASEDYKQQADVARELISFWPQVTKPKVLEAYYQTLIQWLEDHPDATLLLLILTSTTSALEKSSPQLCLRLLDYSVKIYFKRRLSCSWDEVSSLITLSNSLKEWLYTTPSHESGNEPRFLVIHLNILQESAKASLPDNQRLVKRLADYFNNLKPKYVNYEVGFTLCIDKWLKLVIRQYSNGLSMNKANNDMDMLMEFLKKTYTEEKGVSLFNVMAIFGKKSAFPPRIQLICQLLNLYLTQQLSAPGQSPRLQSTQPVLNSRQTAFKDVRKEATKQFTEINNIEALFQQLYPYFHQTNAFTLLQAGDMMNIIIKFIYPSNHKMVKNVE</sequence>
<dbReference type="PANTHER" id="PTHR31139">
    <property type="entry name" value="ECTOPIC P GRANULES PROTEIN 5 HOMOLOG"/>
    <property type="match status" value="1"/>
</dbReference>
<feature type="region of interest" description="Disordered" evidence="3">
    <location>
        <begin position="1"/>
        <end position="89"/>
    </location>
</feature>
<comment type="caution">
    <text evidence="6">The sequence shown here is derived from an EMBL/GenBank/DDBJ whole genome shotgun (WGS) entry which is preliminary data.</text>
</comment>
<dbReference type="InterPro" id="IPR051436">
    <property type="entry name" value="Autophagy-related_EPG5"/>
</dbReference>
<evidence type="ECO:0000259" key="5">
    <source>
        <dbReference type="Pfam" id="PF26573"/>
    </source>
</evidence>
<evidence type="ECO:0000256" key="1">
    <source>
        <dbReference type="ARBA" id="ARBA00010948"/>
    </source>
</evidence>
<evidence type="ECO:0000256" key="3">
    <source>
        <dbReference type="SAM" id="MobiDB-lite"/>
    </source>
</evidence>